<dbReference type="PROSITE" id="PS51000">
    <property type="entry name" value="HTH_DEOR_2"/>
    <property type="match status" value="1"/>
</dbReference>
<accession>A0A0D8HNP0</accession>
<dbReference type="InterPro" id="IPR018356">
    <property type="entry name" value="Tscrpt_reg_HTH_DeoR_CS"/>
</dbReference>
<evidence type="ECO:0000256" key="1">
    <source>
        <dbReference type="ARBA" id="ARBA00023015"/>
    </source>
</evidence>
<name>A0A0D8HNP0_9ACTN</name>
<dbReference type="GO" id="GO:0003677">
    <property type="term" value="F:DNA binding"/>
    <property type="evidence" value="ECO:0007669"/>
    <property type="project" value="UniProtKB-KW"/>
</dbReference>
<evidence type="ECO:0000259" key="4">
    <source>
        <dbReference type="PROSITE" id="PS51000"/>
    </source>
</evidence>
<dbReference type="EMBL" id="JXYS01000007">
    <property type="protein sequence ID" value="KJF18751.1"/>
    <property type="molecule type" value="Genomic_DNA"/>
</dbReference>
<dbReference type="SUPFAM" id="SSF100950">
    <property type="entry name" value="NagB/RpiA/CoA transferase-like"/>
    <property type="match status" value="1"/>
</dbReference>
<gene>
    <name evidence="5" type="primary">srlR</name>
    <name evidence="5" type="ORF">AXFE_03600</name>
</gene>
<dbReference type="InterPro" id="IPR001034">
    <property type="entry name" value="DeoR_HTH"/>
</dbReference>
<reference evidence="5 6" key="1">
    <citation type="submission" date="2015-01" db="EMBL/GenBank/DDBJ databases">
        <title>Draft genome of the acidophilic iron oxidizer Acidithrix ferrooxidans strain Py-F3.</title>
        <authorList>
            <person name="Poehlein A."/>
            <person name="Eisen S."/>
            <person name="Schloemann M."/>
            <person name="Johnson B.D."/>
            <person name="Daniel R."/>
            <person name="Muehling M."/>
        </authorList>
    </citation>
    <scope>NUCLEOTIDE SEQUENCE [LARGE SCALE GENOMIC DNA]</scope>
    <source>
        <strain evidence="5 6">Py-F3</strain>
    </source>
</reference>
<dbReference type="GO" id="GO:0003700">
    <property type="term" value="F:DNA-binding transcription factor activity"/>
    <property type="evidence" value="ECO:0007669"/>
    <property type="project" value="InterPro"/>
</dbReference>
<dbReference type="PRINTS" id="PR00037">
    <property type="entry name" value="HTHLACR"/>
</dbReference>
<protein>
    <submittedName>
        <fullName evidence="5">Glucitol operon repressor</fullName>
    </submittedName>
</protein>
<dbReference type="STRING" id="1280514.AXFE_03600"/>
<dbReference type="InterPro" id="IPR050313">
    <property type="entry name" value="Carb_Metab_HTH_regulators"/>
</dbReference>
<dbReference type="SMART" id="SM00420">
    <property type="entry name" value="HTH_DEOR"/>
    <property type="match status" value="1"/>
</dbReference>
<dbReference type="Pfam" id="PF08220">
    <property type="entry name" value="HTH_DeoR"/>
    <property type="match status" value="1"/>
</dbReference>
<dbReference type="SUPFAM" id="SSF46785">
    <property type="entry name" value="Winged helix' DNA-binding domain"/>
    <property type="match status" value="1"/>
</dbReference>
<dbReference type="InterPro" id="IPR036390">
    <property type="entry name" value="WH_DNA-bd_sf"/>
</dbReference>
<keyword evidence="6" id="KW-1185">Reference proteome</keyword>
<evidence type="ECO:0000313" key="6">
    <source>
        <dbReference type="Proteomes" id="UP000032360"/>
    </source>
</evidence>
<keyword evidence="3" id="KW-0804">Transcription</keyword>
<dbReference type="RefSeq" id="WP_052604172.1">
    <property type="nucleotide sequence ID" value="NZ_JXYS01000007.1"/>
</dbReference>
<dbReference type="Pfam" id="PF00455">
    <property type="entry name" value="DeoRC"/>
    <property type="match status" value="1"/>
</dbReference>
<dbReference type="OrthoDB" id="7688673at2"/>
<dbReference type="PANTHER" id="PTHR30363">
    <property type="entry name" value="HTH-TYPE TRANSCRIPTIONAL REGULATOR SRLR-RELATED"/>
    <property type="match status" value="1"/>
</dbReference>
<evidence type="ECO:0000256" key="2">
    <source>
        <dbReference type="ARBA" id="ARBA00023125"/>
    </source>
</evidence>
<sequence length="265" mass="27911">MIASQRRSRIFEELRNRGSVRVVELAGLLDVSEMTVRRDLEVLQESGVLTKVHGGAIAVGKSAEEPGFEAKISQCADEKMAIAGEAVKLVAPGSSVAISGGTTTWALARLLPLVPQVTVVTNSLSLGVELHAKHPSLPLILTGGIPTPSGALVGLVADLAIESLYVDVLFLGVHGMDPDAGFTTPNLAEAQTNRTLIRSARRVVVLADHTKWRTIGMTRIAPFSAADILVTDDGICQEGRRSLSDTVGELIIAPVVHGLDGVGYV</sequence>
<evidence type="ECO:0000256" key="3">
    <source>
        <dbReference type="ARBA" id="ARBA00023163"/>
    </source>
</evidence>
<dbReference type="AlphaFoldDB" id="A0A0D8HNP0"/>
<keyword evidence="1" id="KW-0805">Transcription regulation</keyword>
<dbReference type="Gene3D" id="3.40.50.1360">
    <property type="match status" value="1"/>
</dbReference>
<dbReference type="PROSITE" id="PS00894">
    <property type="entry name" value="HTH_DEOR_1"/>
    <property type="match status" value="1"/>
</dbReference>
<dbReference type="InterPro" id="IPR036388">
    <property type="entry name" value="WH-like_DNA-bd_sf"/>
</dbReference>
<organism evidence="5 6">
    <name type="scientific">Acidithrix ferrooxidans</name>
    <dbReference type="NCBI Taxonomy" id="1280514"/>
    <lineage>
        <taxon>Bacteria</taxon>
        <taxon>Bacillati</taxon>
        <taxon>Actinomycetota</taxon>
        <taxon>Acidimicrobiia</taxon>
        <taxon>Acidimicrobiales</taxon>
        <taxon>Acidimicrobiaceae</taxon>
        <taxon>Acidithrix</taxon>
    </lineage>
</organism>
<dbReference type="InterPro" id="IPR037171">
    <property type="entry name" value="NagB/RpiA_transferase-like"/>
</dbReference>
<dbReference type="InterPro" id="IPR014036">
    <property type="entry name" value="DeoR-like_C"/>
</dbReference>
<dbReference type="SMART" id="SM01134">
    <property type="entry name" value="DeoRC"/>
    <property type="match status" value="1"/>
</dbReference>
<keyword evidence="2" id="KW-0238">DNA-binding</keyword>
<dbReference type="Gene3D" id="1.10.10.10">
    <property type="entry name" value="Winged helix-like DNA-binding domain superfamily/Winged helix DNA-binding domain"/>
    <property type="match status" value="1"/>
</dbReference>
<evidence type="ECO:0000313" key="5">
    <source>
        <dbReference type="EMBL" id="KJF18751.1"/>
    </source>
</evidence>
<proteinExistence type="predicted"/>
<comment type="caution">
    <text evidence="5">The sequence shown here is derived from an EMBL/GenBank/DDBJ whole genome shotgun (WGS) entry which is preliminary data.</text>
</comment>
<feature type="domain" description="HTH deoR-type" evidence="4">
    <location>
        <begin position="3"/>
        <end position="58"/>
    </location>
</feature>
<dbReference type="Proteomes" id="UP000032360">
    <property type="component" value="Unassembled WGS sequence"/>
</dbReference>
<dbReference type="PANTHER" id="PTHR30363:SF44">
    <property type="entry name" value="AGA OPERON TRANSCRIPTIONAL REPRESSOR-RELATED"/>
    <property type="match status" value="1"/>
</dbReference>